<proteinExistence type="predicted"/>
<comment type="caution">
    <text evidence="1">The sequence shown here is derived from an EMBL/GenBank/DDBJ whole genome shotgun (WGS) entry which is preliminary data.</text>
</comment>
<gene>
    <name evidence="1" type="primary">ga17192</name>
    <name evidence="1" type="ORF">PR202_ga17192</name>
</gene>
<accession>A0AAV5CNK0</accession>
<organism evidence="1 2">
    <name type="scientific">Eleusine coracana subsp. coracana</name>
    <dbReference type="NCBI Taxonomy" id="191504"/>
    <lineage>
        <taxon>Eukaryota</taxon>
        <taxon>Viridiplantae</taxon>
        <taxon>Streptophyta</taxon>
        <taxon>Embryophyta</taxon>
        <taxon>Tracheophyta</taxon>
        <taxon>Spermatophyta</taxon>
        <taxon>Magnoliopsida</taxon>
        <taxon>Liliopsida</taxon>
        <taxon>Poales</taxon>
        <taxon>Poaceae</taxon>
        <taxon>PACMAD clade</taxon>
        <taxon>Chloridoideae</taxon>
        <taxon>Cynodonteae</taxon>
        <taxon>Eleusininae</taxon>
        <taxon>Eleusine</taxon>
    </lineage>
</organism>
<dbReference type="AlphaFoldDB" id="A0AAV5CNK0"/>
<evidence type="ECO:0000313" key="1">
    <source>
        <dbReference type="EMBL" id="GJN00043.1"/>
    </source>
</evidence>
<dbReference type="Proteomes" id="UP001054889">
    <property type="component" value="Unassembled WGS sequence"/>
</dbReference>
<reference evidence="1" key="1">
    <citation type="journal article" date="2018" name="DNA Res.">
        <title>Multiple hybrid de novo genome assembly of finger millet, an orphan allotetraploid crop.</title>
        <authorList>
            <person name="Hatakeyama M."/>
            <person name="Aluri S."/>
            <person name="Balachadran M.T."/>
            <person name="Sivarajan S.R."/>
            <person name="Patrignani A."/>
            <person name="Gruter S."/>
            <person name="Poveda L."/>
            <person name="Shimizu-Inatsugi R."/>
            <person name="Baeten J."/>
            <person name="Francoijs K.J."/>
            <person name="Nataraja K.N."/>
            <person name="Reddy Y.A.N."/>
            <person name="Phadnis S."/>
            <person name="Ravikumar R.L."/>
            <person name="Schlapbach R."/>
            <person name="Sreeman S.M."/>
            <person name="Shimizu K.K."/>
        </authorList>
    </citation>
    <scope>NUCLEOTIDE SEQUENCE</scope>
</reference>
<reference evidence="1" key="2">
    <citation type="submission" date="2021-12" db="EMBL/GenBank/DDBJ databases">
        <title>Resequencing data analysis of finger millet.</title>
        <authorList>
            <person name="Hatakeyama M."/>
            <person name="Aluri S."/>
            <person name="Balachadran M.T."/>
            <person name="Sivarajan S.R."/>
            <person name="Poveda L."/>
            <person name="Shimizu-Inatsugi R."/>
            <person name="Schlapbach R."/>
            <person name="Sreeman S.M."/>
            <person name="Shimizu K.K."/>
        </authorList>
    </citation>
    <scope>NUCLEOTIDE SEQUENCE</scope>
</reference>
<protein>
    <submittedName>
        <fullName evidence="1">Uncharacterized protein</fullName>
    </submittedName>
</protein>
<dbReference type="EMBL" id="BQKI01000008">
    <property type="protein sequence ID" value="GJN00043.1"/>
    <property type="molecule type" value="Genomic_DNA"/>
</dbReference>
<evidence type="ECO:0000313" key="2">
    <source>
        <dbReference type="Proteomes" id="UP001054889"/>
    </source>
</evidence>
<name>A0AAV5CNK0_ELECO</name>
<keyword evidence="2" id="KW-1185">Reference proteome</keyword>
<sequence>MAKTSQYQAKNSQDSCLAVLGERGERRGSKLMGEKQATGEYGRWREELHVGVVGCCCAVRPQRRVMLACSATTTCIARCRHRRVRLLPPPWLPAVLLTLAGRLPSAAAAAALCVSVPGVGRCGVVARVGDLGIDGLGQY</sequence>